<dbReference type="OrthoDB" id="4954951at2"/>
<keyword evidence="1" id="KW-0812">Transmembrane</keyword>
<dbReference type="InterPro" id="IPR025329">
    <property type="entry name" value="DUF4235"/>
</dbReference>
<keyword evidence="1" id="KW-0472">Membrane</keyword>
<evidence type="ECO:0000313" key="4">
    <source>
        <dbReference type="Proteomes" id="UP000059574"/>
    </source>
</evidence>
<accession>A0A0S2M197</accession>
<feature type="chain" id="PRO_5006602265" description="DUF4235 domain-containing protein" evidence="2">
    <location>
        <begin position="19"/>
        <end position="89"/>
    </location>
</feature>
<feature type="signal peptide" evidence="2">
    <location>
        <begin position="1"/>
        <end position="18"/>
    </location>
</feature>
<evidence type="ECO:0000313" key="3">
    <source>
        <dbReference type="EMBL" id="ALO67264.1"/>
    </source>
</evidence>
<dbReference type="Proteomes" id="UP000059574">
    <property type="component" value="Chromosome"/>
</dbReference>
<dbReference type="AlphaFoldDB" id="A0A0S2M197"/>
<reference evidence="3 4" key="2">
    <citation type="journal article" date="2016" name="J. Biotechnol.">
        <title>Complete genome sequence of Arthrobacter alpinus ERGS4:06, a yellow pigmented bacterium tolerant to cold and radiations isolated from Sikkim Himalaya.</title>
        <authorList>
            <person name="Kumar R."/>
            <person name="Singh D."/>
            <person name="Swarnkar M.K."/>
            <person name="Singh A.K."/>
            <person name="Kumar S."/>
        </authorList>
    </citation>
    <scope>NUCLEOTIDE SEQUENCE [LARGE SCALE GENOMIC DNA]</scope>
    <source>
        <strain evidence="3 4">ERGS4:06</strain>
    </source>
</reference>
<evidence type="ECO:0000256" key="2">
    <source>
        <dbReference type="SAM" id="SignalP"/>
    </source>
</evidence>
<dbReference type="RefSeq" id="WP_062289730.1">
    <property type="nucleotide sequence ID" value="NZ_CP013200.1"/>
</dbReference>
<proteinExistence type="predicted"/>
<evidence type="ECO:0008006" key="5">
    <source>
        <dbReference type="Google" id="ProtNLM"/>
    </source>
</evidence>
<reference evidence="4" key="1">
    <citation type="submission" date="2015-11" db="EMBL/GenBank/DDBJ databases">
        <authorList>
            <person name="Kumar R."/>
            <person name="Singh D."/>
            <person name="Swarnkar M.K."/>
            <person name="Singh A.K."/>
            <person name="Kumar S."/>
        </authorList>
    </citation>
    <scope>NUCLEOTIDE SEQUENCE [LARGE SCALE GENOMIC DNA]</scope>
    <source>
        <strain evidence="4">ERGS4:06</strain>
    </source>
</reference>
<sequence length="89" mass="9421">MKFVIRLLSIGASLAAGAAARKALEVGWRKGTGNAAPKEATDLRNPLPGVLVFALVTAVSGALIRVLTQRLAQKATLKLERREGSSLRK</sequence>
<gene>
    <name evidence="3" type="ORF">AS189_13090</name>
</gene>
<feature type="transmembrane region" description="Helical" evidence="1">
    <location>
        <begin position="47"/>
        <end position="68"/>
    </location>
</feature>
<evidence type="ECO:0000256" key="1">
    <source>
        <dbReference type="SAM" id="Phobius"/>
    </source>
</evidence>
<name>A0A0S2M197_9MICC</name>
<organism evidence="3 4">
    <name type="scientific">Arthrobacter alpinus</name>
    <dbReference type="NCBI Taxonomy" id="656366"/>
    <lineage>
        <taxon>Bacteria</taxon>
        <taxon>Bacillati</taxon>
        <taxon>Actinomycetota</taxon>
        <taxon>Actinomycetes</taxon>
        <taxon>Micrococcales</taxon>
        <taxon>Micrococcaceae</taxon>
        <taxon>Arthrobacter</taxon>
    </lineage>
</organism>
<protein>
    <recommendedName>
        <fullName evidence="5">DUF4235 domain-containing protein</fullName>
    </recommendedName>
</protein>
<keyword evidence="2" id="KW-0732">Signal</keyword>
<dbReference type="Pfam" id="PF14019">
    <property type="entry name" value="DUF4235"/>
    <property type="match status" value="1"/>
</dbReference>
<dbReference type="EMBL" id="CP013200">
    <property type="protein sequence ID" value="ALO67264.1"/>
    <property type="molecule type" value="Genomic_DNA"/>
</dbReference>
<keyword evidence="1" id="KW-1133">Transmembrane helix</keyword>